<proteinExistence type="predicted"/>
<keyword evidence="1" id="KW-0812">Transmembrane</keyword>
<gene>
    <name evidence="2" type="ORF">F0460_01260</name>
</gene>
<keyword evidence="1" id="KW-0472">Membrane</keyword>
<dbReference type="RefSeq" id="WP_150009501.1">
    <property type="nucleotide sequence ID" value="NZ_VWSG01000001.1"/>
</dbReference>
<accession>A0A5M6CV56</accession>
<organism evidence="2 3">
    <name type="scientific">Paenimyroides baculatum</name>
    <dbReference type="NCBI Taxonomy" id="2608000"/>
    <lineage>
        <taxon>Bacteria</taxon>
        <taxon>Pseudomonadati</taxon>
        <taxon>Bacteroidota</taxon>
        <taxon>Flavobacteriia</taxon>
        <taxon>Flavobacteriales</taxon>
        <taxon>Flavobacteriaceae</taxon>
        <taxon>Paenimyroides</taxon>
    </lineage>
</organism>
<protein>
    <submittedName>
        <fullName evidence="2">Uncharacterized protein</fullName>
    </submittedName>
</protein>
<sequence>MSHNGQDKSGNALKYSLIPLMLGVVLIFFIHRSCDTALFDPTPQKGTKSIVVEEELSPEQPLVKQDTTSTVTTVTATEPAAETVAKDTVQAAK</sequence>
<evidence type="ECO:0000313" key="2">
    <source>
        <dbReference type="EMBL" id="KAA5538260.1"/>
    </source>
</evidence>
<keyword evidence="3" id="KW-1185">Reference proteome</keyword>
<evidence type="ECO:0000313" key="3">
    <source>
        <dbReference type="Proteomes" id="UP000325141"/>
    </source>
</evidence>
<keyword evidence="1" id="KW-1133">Transmembrane helix</keyword>
<evidence type="ECO:0000256" key="1">
    <source>
        <dbReference type="SAM" id="Phobius"/>
    </source>
</evidence>
<dbReference type="AlphaFoldDB" id="A0A5M6CV56"/>
<feature type="transmembrane region" description="Helical" evidence="1">
    <location>
        <begin position="12"/>
        <end position="31"/>
    </location>
</feature>
<comment type="caution">
    <text evidence="2">The sequence shown here is derived from an EMBL/GenBank/DDBJ whole genome shotgun (WGS) entry which is preliminary data.</text>
</comment>
<dbReference type="Proteomes" id="UP000325141">
    <property type="component" value="Unassembled WGS sequence"/>
</dbReference>
<reference evidence="2 3" key="1">
    <citation type="submission" date="2019-09" db="EMBL/GenBank/DDBJ databases">
        <title>Genome sequence and assembly of Flavobacterium sp.</title>
        <authorList>
            <person name="Chhetri G."/>
        </authorList>
    </citation>
    <scope>NUCLEOTIDE SEQUENCE [LARGE SCALE GENOMIC DNA]</scope>
    <source>
        <strain evidence="2 3">SNL9</strain>
    </source>
</reference>
<name>A0A5M6CV56_9FLAO</name>
<dbReference type="EMBL" id="VWSG01000001">
    <property type="protein sequence ID" value="KAA5538260.1"/>
    <property type="molecule type" value="Genomic_DNA"/>
</dbReference>